<keyword evidence="4" id="KW-0564">Palmitate</keyword>
<dbReference type="Pfam" id="PF03783">
    <property type="entry name" value="CsgG"/>
    <property type="match status" value="1"/>
</dbReference>
<name>A0A382VRR6_9ZZZZ</name>
<keyword evidence="2" id="KW-0732">Signal</keyword>
<dbReference type="PANTHER" id="PTHR41164:SF1">
    <property type="entry name" value="CURLI PRODUCTION ASSEMBLY_TRANSPORT COMPONENT CSGG"/>
    <property type="match status" value="1"/>
</dbReference>
<dbReference type="Gene3D" id="3.40.50.10610">
    <property type="entry name" value="ABC-type transport auxiliary lipoprotein component"/>
    <property type="match status" value="1"/>
</dbReference>
<organism evidence="6">
    <name type="scientific">marine metagenome</name>
    <dbReference type="NCBI Taxonomy" id="408172"/>
    <lineage>
        <taxon>unclassified sequences</taxon>
        <taxon>metagenomes</taxon>
        <taxon>ecological metagenomes</taxon>
    </lineage>
</organism>
<evidence type="ECO:0000256" key="5">
    <source>
        <dbReference type="ARBA" id="ARBA00023288"/>
    </source>
</evidence>
<evidence type="ECO:0000256" key="4">
    <source>
        <dbReference type="ARBA" id="ARBA00023139"/>
    </source>
</evidence>
<sequence length="283" mass="31473">FDHERAVLVVGKSASTSKQKQSSSLSLSRQLNQNLISELTQARKFRVLDREYLAELTGEQNVLKSDDVAMEETLRLGQNLGADYLVVGTITDYRIDQKSKEVLGLTTVQHEAALVFDYRVIALATREVMWSGTYNEFFNHRRLRKLVPKNSGDRQVSDAMIAHAAHGVASELLDVIFPIKVLSMNADNEVYLNQGGIRVKEGEIFEIFLPGQKVVDPDTGLAMRLDGARVATIEIISVRAKFSVGRLVDGDPDQIYQHAISRRAGAAVVESMKTDTKAKKKKV</sequence>
<evidence type="ECO:0000313" key="6">
    <source>
        <dbReference type="EMBL" id="SVD48621.1"/>
    </source>
</evidence>
<dbReference type="GO" id="GO:0030288">
    <property type="term" value="C:outer membrane-bounded periplasmic space"/>
    <property type="evidence" value="ECO:0007669"/>
    <property type="project" value="InterPro"/>
</dbReference>
<dbReference type="EMBL" id="UINC01153736">
    <property type="protein sequence ID" value="SVD48621.1"/>
    <property type="molecule type" value="Genomic_DNA"/>
</dbReference>
<evidence type="ECO:0000256" key="3">
    <source>
        <dbReference type="ARBA" id="ARBA00023136"/>
    </source>
</evidence>
<keyword evidence="3" id="KW-0472">Membrane</keyword>
<dbReference type="PANTHER" id="PTHR41164">
    <property type="entry name" value="CURLI PRODUCTION ASSEMBLY/TRANSPORT COMPONENT CSGG"/>
    <property type="match status" value="1"/>
</dbReference>
<gene>
    <name evidence="6" type="ORF">METZ01_LOCUS401475</name>
</gene>
<evidence type="ECO:0000256" key="1">
    <source>
        <dbReference type="ARBA" id="ARBA00022475"/>
    </source>
</evidence>
<evidence type="ECO:0000256" key="2">
    <source>
        <dbReference type="ARBA" id="ARBA00022729"/>
    </source>
</evidence>
<proteinExistence type="predicted"/>
<keyword evidence="5" id="KW-0449">Lipoprotein</keyword>
<reference evidence="6" key="1">
    <citation type="submission" date="2018-05" db="EMBL/GenBank/DDBJ databases">
        <authorList>
            <person name="Lanie J.A."/>
            <person name="Ng W.-L."/>
            <person name="Kazmierczak K.M."/>
            <person name="Andrzejewski T.M."/>
            <person name="Davidsen T.M."/>
            <person name="Wayne K.J."/>
            <person name="Tettelin H."/>
            <person name="Glass J.I."/>
            <person name="Rusch D."/>
            <person name="Podicherti R."/>
            <person name="Tsui H.-C.T."/>
            <person name="Winkler M.E."/>
        </authorList>
    </citation>
    <scope>NUCLEOTIDE SEQUENCE</scope>
</reference>
<feature type="non-terminal residue" evidence="6">
    <location>
        <position position="283"/>
    </location>
</feature>
<protein>
    <recommendedName>
        <fullName evidence="7">Curli production assembly/transport component CsgG</fullName>
    </recommendedName>
</protein>
<feature type="non-terminal residue" evidence="6">
    <location>
        <position position="1"/>
    </location>
</feature>
<evidence type="ECO:0008006" key="7">
    <source>
        <dbReference type="Google" id="ProtNLM"/>
    </source>
</evidence>
<dbReference type="AlphaFoldDB" id="A0A382VRR6"/>
<dbReference type="InterPro" id="IPR005534">
    <property type="entry name" value="Curli_assmbl/transp-comp_CsgG"/>
</dbReference>
<keyword evidence="1" id="KW-1003">Cell membrane</keyword>
<accession>A0A382VRR6</accession>